<evidence type="ECO:0000313" key="4">
    <source>
        <dbReference type="Proteomes" id="UP000798808"/>
    </source>
</evidence>
<comment type="caution">
    <text evidence="3">The sequence shown here is derived from an EMBL/GenBank/DDBJ whole genome shotgun (WGS) entry which is preliminary data.</text>
</comment>
<dbReference type="Pfam" id="PF01833">
    <property type="entry name" value="TIG"/>
    <property type="match status" value="1"/>
</dbReference>
<dbReference type="PANTHER" id="PTHR46580">
    <property type="entry name" value="SENSOR KINASE-RELATED"/>
    <property type="match status" value="1"/>
</dbReference>
<reference evidence="3 4" key="1">
    <citation type="submission" date="2019-02" db="EMBL/GenBank/DDBJ databases">
        <authorList>
            <person name="Goldberg S.R."/>
            <person name="Haltli B.A."/>
            <person name="Correa H."/>
            <person name="Russell K.G."/>
        </authorList>
    </citation>
    <scope>NUCLEOTIDE SEQUENCE [LARGE SCALE GENOMIC DNA]</scope>
    <source>
        <strain evidence="3 4">JCM 16186</strain>
    </source>
</reference>
<dbReference type="InterPro" id="IPR002909">
    <property type="entry name" value="IPT_dom"/>
</dbReference>
<dbReference type="SUPFAM" id="SSF81296">
    <property type="entry name" value="E set domains"/>
    <property type="match status" value="1"/>
</dbReference>
<dbReference type="SUPFAM" id="SSF69318">
    <property type="entry name" value="Integrin alpha N-terminal domain"/>
    <property type="match status" value="1"/>
</dbReference>
<dbReference type="Gene3D" id="2.60.40.10">
    <property type="entry name" value="Immunoglobulins"/>
    <property type="match status" value="4"/>
</dbReference>
<evidence type="ECO:0000313" key="3">
    <source>
        <dbReference type="EMBL" id="MTI24449.1"/>
    </source>
</evidence>
<evidence type="ECO:0000259" key="2">
    <source>
        <dbReference type="PROSITE" id="PS50093"/>
    </source>
</evidence>
<dbReference type="NCBIfam" id="TIGR04131">
    <property type="entry name" value="Bac_Flav_CTERM"/>
    <property type="match status" value="1"/>
</dbReference>
<dbReference type="EMBL" id="SMLW01000415">
    <property type="protein sequence ID" value="MTI24449.1"/>
    <property type="molecule type" value="Genomic_DNA"/>
</dbReference>
<protein>
    <submittedName>
        <fullName evidence="3">PKD domain-containing protein</fullName>
    </submittedName>
</protein>
<dbReference type="Gene3D" id="2.130.10.130">
    <property type="entry name" value="Integrin alpha, N-terminal"/>
    <property type="match status" value="2"/>
</dbReference>
<proteinExistence type="predicted"/>
<dbReference type="InterPro" id="IPR026341">
    <property type="entry name" value="T9SS_type_B"/>
</dbReference>
<sequence>MGNYSSMIKNSMYKLIAVVFLTFACTLTGNAQISISNIDPVSAYPNSEVVITGSGFGTNAANVVVWFGSVKGTVNSVADNLIRVNVPAGAYADNITVTNLSNRSSVQSAEKFFPMYSGSAFDGTKVTAPVIFTDPSGKQLYDPCTCDLDGDGLAEIIATKASSANDALQIQILNNQSTLETFSFSTTTVNVGFPTLNIRCGDLNGDGKPDLYMSQNGVTRFHVLVVPNTSTPGNLSFGAVQSLDLPTDVSTRRVAHKDLTGDDKPEIIVTNSGAGTVHIFENTSSGGTISFNAQVAVNVSGASSTTGLDVQDIDGDGRADLVVCQFVGDDVFILRNTGVGTISFASPHVLQLDGNSLINLTTGDFNEDGKLDIAAIANLSSKVFVFPNNSTSGSINFGASQSFGINTNPWGITTGDVDGDGRLDIITTSLTDNSLAVLNNQFSGNLSFTKKTVNVGSKSRNVAVQDLDGDAKPDFVVTAQNGSIYDLRMIRNKNCYKPKVLNDQPLAICPTQTLTLAVPNAPAATFNWTLDGSPVGANSNTLDITTFGLYEVEAVSESGSCVTTSSINVANGSGTVPGDPVVADPLPACIGSNVTLSVTAVSGATYSWTGPNNFMSTVREPVITNVSRNDEGIYTVIVQVGDCRSSEASTTLDVVALPDFGASASGATNVCQGSTVALSTQNRAGYTYQWQRNGTDIPSATSFNYTATQSGTYRVVVDDSGSSCQVTTNEIAVNIYTTPTVDFTTSGTICSGQTSVLTNTSTVDPTATVNYAWNFGDGQTATVPNPTHTYAAAGNYTVQLAVSYAGVTGCNGSKSKGISVKAPIVPIIESAETSICPGGELELSITGSFGAIEWTTMETTNAITISQPGTYGVTVLDANSCNAYSEIVIGTKPQPDVQATASSTSISAGDQVQLEATGAEAYSWSPDLFLSDPGISNPVALPEETITYTVTGTSTDGCSASAEVTIIVNESGAIDITPLKAFSPNSTINPTWEIQNVQAYPDCTLSIFDEKGSVVFREKGYSNGWNATYEGRPLPEGVYYYVFGCEGLEPKTGTVLVVR</sequence>
<dbReference type="Pfam" id="PF13585">
    <property type="entry name" value="CHU_C"/>
    <property type="match status" value="1"/>
</dbReference>
<dbReference type="Pfam" id="PF18911">
    <property type="entry name" value="PKD_4"/>
    <property type="match status" value="1"/>
</dbReference>
<dbReference type="InterPro" id="IPR000601">
    <property type="entry name" value="PKD_dom"/>
</dbReference>
<dbReference type="InterPro" id="IPR035986">
    <property type="entry name" value="PKD_dom_sf"/>
</dbReference>
<dbReference type="SUPFAM" id="SSF49299">
    <property type="entry name" value="PKD domain"/>
    <property type="match status" value="1"/>
</dbReference>
<keyword evidence="4" id="KW-1185">Reference proteome</keyword>
<gene>
    <name evidence="3" type="ORF">E1163_05770</name>
</gene>
<dbReference type="PROSITE" id="PS50093">
    <property type="entry name" value="PKD"/>
    <property type="match status" value="1"/>
</dbReference>
<dbReference type="CDD" id="cd00146">
    <property type="entry name" value="PKD"/>
    <property type="match status" value="1"/>
</dbReference>
<dbReference type="InterPro" id="IPR014756">
    <property type="entry name" value="Ig_E-set"/>
</dbReference>
<dbReference type="InterPro" id="IPR028994">
    <property type="entry name" value="Integrin_alpha_N"/>
</dbReference>
<feature type="domain" description="PKD" evidence="2">
    <location>
        <begin position="738"/>
        <end position="803"/>
    </location>
</feature>
<dbReference type="InterPro" id="IPR022409">
    <property type="entry name" value="PKD/Chitinase_dom"/>
</dbReference>
<dbReference type="Proteomes" id="UP000798808">
    <property type="component" value="Unassembled WGS sequence"/>
</dbReference>
<organism evidence="3 4">
    <name type="scientific">Fulvivirga kasyanovii</name>
    <dbReference type="NCBI Taxonomy" id="396812"/>
    <lineage>
        <taxon>Bacteria</taxon>
        <taxon>Pseudomonadati</taxon>
        <taxon>Bacteroidota</taxon>
        <taxon>Cytophagia</taxon>
        <taxon>Cytophagales</taxon>
        <taxon>Fulvivirgaceae</taxon>
        <taxon>Fulvivirga</taxon>
    </lineage>
</organism>
<evidence type="ECO:0000256" key="1">
    <source>
        <dbReference type="ARBA" id="ARBA00022729"/>
    </source>
</evidence>
<dbReference type="SMART" id="SM00089">
    <property type="entry name" value="PKD"/>
    <property type="match status" value="4"/>
</dbReference>
<name>A0ABW9RK33_9BACT</name>
<accession>A0ABW9RK33</accession>
<dbReference type="Pfam" id="PF13517">
    <property type="entry name" value="FG-GAP_3"/>
    <property type="match status" value="3"/>
</dbReference>
<dbReference type="InterPro" id="IPR013517">
    <property type="entry name" value="FG-GAP"/>
</dbReference>
<keyword evidence="1" id="KW-0732">Signal</keyword>
<dbReference type="InterPro" id="IPR013783">
    <property type="entry name" value="Ig-like_fold"/>
</dbReference>